<gene>
    <name evidence="5" type="ORF">B4U80_03406</name>
</gene>
<dbReference type="InterPro" id="IPR002015">
    <property type="entry name" value="Proteasome/cyclosome_rpt"/>
</dbReference>
<evidence type="ECO:0000259" key="4">
    <source>
        <dbReference type="Pfam" id="PF22921"/>
    </source>
</evidence>
<accession>A0A443S4I1</accession>
<dbReference type="InterPro" id="IPR007074">
    <property type="entry name" value="LicD/FKTN/FKRP_NTP_transf"/>
</dbReference>
<dbReference type="SUPFAM" id="SSF48371">
    <property type="entry name" value="ARM repeat"/>
    <property type="match status" value="1"/>
</dbReference>
<dbReference type="InterPro" id="IPR055105">
    <property type="entry name" value="FKRP_N"/>
</dbReference>
<evidence type="ECO:0000313" key="5">
    <source>
        <dbReference type="EMBL" id="RWS22395.1"/>
    </source>
</evidence>
<dbReference type="InterPro" id="IPR041433">
    <property type="entry name" value="RPN1_C"/>
</dbReference>
<evidence type="ECO:0000256" key="1">
    <source>
        <dbReference type="ARBA" id="ARBA00022737"/>
    </source>
</evidence>
<dbReference type="Proteomes" id="UP000288716">
    <property type="component" value="Unassembled WGS sequence"/>
</dbReference>
<organism evidence="5 6">
    <name type="scientific">Leptotrombidium deliense</name>
    <dbReference type="NCBI Taxonomy" id="299467"/>
    <lineage>
        <taxon>Eukaryota</taxon>
        <taxon>Metazoa</taxon>
        <taxon>Ecdysozoa</taxon>
        <taxon>Arthropoda</taxon>
        <taxon>Chelicerata</taxon>
        <taxon>Arachnida</taxon>
        <taxon>Acari</taxon>
        <taxon>Acariformes</taxon>
        <taxon>Trombidiformes</taxon>
        <taxon>Prostigmata</taxon>
        <taxon>Anystina</taxon>
        <taxon>Parasitengona</taxon>
        <taxon>Trombiculoidea</taxon>
        <taxon>Trombiculidae</taxon>
        <taxon>Leptotrombidium</taxon>
    </lineage>
</organism>
<feature type="domain" description="26S proteasome non-ATPase regulatory subunit RPN1 C-terminal" evidence="3">
    <location>
        <begin position="184"/>
        <end position="227"/>
    </location>
</feature>
<dbReference type="PANTHER" id="PTHR13627:SF31">
    <property type="entry name" value="RIBITOL 5-PHOSPHATE TRANSFERASE FKRP"/>
    <property type="match status" value="1"/>
</dbReference>
<dbReference type="STRING" id="299467.A0A443S4I1"/>
<evidence type="ECO:0000259" key="2">
    <source>
        <dbReference type="Pfam" id="PF04991"/>
    </source>
</evidence>
<dbReference type="InterPro" id="IPR052613">
    <property type="entry name" value="LicD_transferase"/>
</dbReference>
<reference evidence="5 6" key="1">
    <citation type="journal article" date="2018" name="Gigascience">
        <title>Genomes of trombidid mites reveal novel predicted allergens and laterally-transferred genes associated with secondary metabolism.</title>
        <authorList>
            <person name="Dong X."/>
            <person name="Chaisiri K."/>
            <person name="Xia D."/>
            <person name="Armstrong S.D."/>
            <person name="Fang Y."/>
            <person name="Donnelly M.J."/>
            <person name="Kadowaki T."/>
            <person name="McGarry J.W."/>
            <person name="Darby A.C."/>
            <person name="Makepeace B.L."/>
        </authorList>
    </citation>
    <scope>NUCLEOTIDE SEQUENCE [LARGE SCALE GENOMIC DNA]</scope>
    <source>
        <strain evidence="5">UoL-UT</strain>
    </source>
</reference>
<dbReference type="Pfam" id="PF18051">
    <property type="entry name" value="RPN1_C"/>
    <property type="match status" value="1"/>
</dbReference>
<dbReference type="OrthoDB" id="444255at2759"/>
<feature type="domain" description="FKRP stem" evidence="4">
    <location>
        <begin position="250"/>
        <end position="487"/>
    </location>
</feature>
<comment type="caution">
    <text evidence="5">The sequence shown here is derived from an EMBL/GenBank/DDBJ whole genome shotgun (WGS) entry which is preliminary data.</text>
</comment>
<dbReference type="GO" id="GO:0005794">
    <property type="term" value="C:Golgi apparatus"/>
    <property type="evidence" value="ECO:0007669"/>
    <property type="project" value="TreeGrafter"/>
</dbReference>
<dbReference type="Pfam" id="PF01851">
    <property type="entry name" value="PC_rep"/>
    <property type="match status" value="1"/>
</dbReference>
<protein>
    <submittedName>
        <fullName evidence="5">Fukutin-related protein-like protein</fullName>
    </submittedName>
</protein>
<evidence type="ECO:0000313" key="6">
    <source>
        <dbReference type="Proteomes" id="UP000288716"/>
    </source>
</evidence>
<keyword evidence="6" id="KW-1185">Reference proteome</keyword>
<name>A0A443S4I1_9ACAR</name>
<dbReference type="Pfam" id="PF04991">
    <property type="entry name" value="LicD"/>
    <property type="match status" value="1"/>
</dbReference>
<dbReference type="InterPro" id="IPR011989">
    <property type="entry name" value="ARM-like"/>
</dbReference>
<dbReference type="InterPro" id="IPR016024">
    <property type="entry name" value="ARM-type_fold"/>
</dbReference>
<dbReference type="AlphaFoldDB" id="A0A443S4I1"/>
<dbReference type="GO" id="GO:0035269">
    <property type="term" value="P:protein O-linked glycosylation via mannose"/>
    <property type="evidence" value="ECO:0007669"/>
    <property type="project" value="TreeGrafter"/>
</dbReference>
<feature type="domain" description="LicD/FKTN/FKRP nucleotidyltransferase" evidence="2">
    <location>
        <begin position="542"/>
        <end position="582"/>
    </location>
</feature>
<dbReference type="EMBL" id="NCKV01008928">
    <property type="protein sequence ID" value="RWS22395.1"/>
    <property type="molecule type" value="Genomic_DNA"/>
</dbReference>
<dbReference type="PANTHER" id="PTHR13627">
    <property type="entry name" value="FUKUTIN RELATED PROTEIN"/>
    <property type="match status" value="1"/>
</dbReference>
<sequence>MAFRSFGHLLRYGDAPIKRAVPLALALISISNPKLNILETLSKFSHDSDTEVACNAIFAMGLIGAGTNNARLSTMLRQLAQFHNKEANALFMTRIAQGLTHLGKGTLTLSPFHSDRQLMVPTAVAGLLIVLISMLDIKSTVLSKSHYLLYYLTSAIQPRMLVTFNEDLQPLPVPVRVGQAVDVVGQAGKPKTITGFQTHTTPVLLALGERAELATEEYIALTPILEALEKECITNDPKFHDIAKLEENGFDSLLSVIIVEFEEFDNKLVETINNVCERLPKAHIFVISENVIYPPIKLENTPCNVKFVITATNPLKSLQDTRVDYLIRTEFILILGDCTILPEEHPLSILKYNKIPDNSIIAIPVVSDAIEDFYSCYSLQVNVKEWTLDYSESNDQSECHALVGNFGFFTRTSTLMQLNSPFLRPLQESLFIQSKLRNVSIRVEDDTRFLRMNCAPVDEHAKWKINMLRSKRLKALYAKLGIKKVIKSNGEFEWYGCTKNSLRCFPTVLNDMPNYLFEGKWTPPCCLEHLRTTAIYVFQILEKSNVRYWLEGGSLLGAARNGNIIPWDYDVDIGIYEEDIEKCFFLRQSVYGAVKDAEGFVWEKATEGDFFRVQFSHSNHLHVDIFPFFSRNGTMTKKTWFANHPQDMEFPETYLKPLSKLQFVGWNANVPNNHIKFLEMKFGAGVIDNPQYPVPSMLEFNYK</sequence>
<keyword evidence="1" id="KW-0677">Repeat</keyword>
<dbReference type="Pfam" id="PF22921">
    <property type="entry name" value="FKRP_N"/>
    <property type="match status" value="1"/>
</dbReference>
<dbReference type="Gene3D" id="1.25.10.10">
    <property type="entry name" value="Leucine-rich Repeat Variant"/>
    <property type="match status" value="1"/>
</dbReference>
<evidence type="ECO:0000259" key="3">
    <source>
        <dbReference type="Pfam" id="PF18051"/>
    </source>
</evidence>
<dbReference type="VEuPathDB" id="VectorBase:LDEU009645"/>
<proteinExistence type="predicted"/>